<evidence type="ECO:0000313" key="2">
    <source>
        <dbReference type="Proteomes" id="UP000789572"/>
    </source>
</evidence>
<proteinExistence type="predicted"/>
<comment type="caution">
    <text evidence="1">The sequence shown here is derived from an EMBL/GenBank/DDBJ whole genome shotgun (WGS) entry which is preliminary data.</text>
</comment>
<protein>
    <submittedName>
        <fullName evidence="1">3805_t:CDS:1</fullName>
    </submittedName>
</protein>
<sequence length="213" mass="25101">ANTRKTINSMLKQMLISQYLSNINFTTYTSFMIYKTIYYVRGFLQIQNENEQTPKLIRTTINNVLQEKLIPLPPNPNEIPEHIQEILPFTLPITQRSYTRATVNALRKIFRFDKLTDNYFAKLPTLPERYQDLLPELQTYFPITNRQSLQYLSYFRRKLADHYTFTAIPSSYFQLPPPKQPLPTTYQELNYKVRGLFLFNSSTSKIPLAKAVV</sequence>
<keyword evidence="2" id="KW-1185">Reference proteome</keyword>
<organism evidence="1 2">
    <name type="scientific">Paraglomus occultum</name>
    <dbReference type="NCBI Taxonomy" id="144539"/>
    <lineage>
        <taxon>Eukaryota</taxon>
        <taxon>Fungi</taxon>
        <taxon>Fungi incertae sedis</taxon>
        <taxon>Mucoromycota</taxon>
        <taxon>Glomeromycotina</taxon>
        <taxon>Glomeromycetes</taxon>
        <taxon>Paraglomerales</taxon>
        <taxon>Paraglomeraceae</taxon>
        <taxon>Paraglomus</taxon>
    </lineage>
</organism>
<gene>
    <name evidence="1" type="ORF">POCULU_LOCUS9625</name>
</gene>
<dbReference type="AlphaFoldDB" id="A0A9N9DND1"/>
<accession>A0A9N9DND1</accession>
<dbReference type="Proteomes" id="UP000789572">
    <property type="component" value="Unassembled WGS sequence"/>
</dbReference>
<feature type="non-terminal residue" evidence="1">
    <location>
        <position position="1"/>
    </location>
</feature>
<evidence type="ECO:0000313" key="1">
    <source>
        <dbReference type="EMBL" id="CAG8644844.1"/>
    </source>
</evidence>
<dbReference type="EMBL" id="CAJVPJ010003789">
    <property type="protein sequence ID" value="CAG8644844.1"/>
    <property type="molecule type" value="Genomic_DNA"/>
</dbReference>
<reference evidence="1" key="1">
    <citation type="submission" date="2021-06" db="EMBL/GenBank/DDBJ databases">
        <authorList>
            <person name="Kallberg Y."/>
            <person name="Tangrot J."/>
            <person name="Rosling A."/>
        </authorList>
    </citation>
    <scope>NUCLEOTIDE SEQUENCE</scope>
    <source>
        <strain evidence="1">IA702</strain>
    </source>
</reference>
<name>A0A9N9DND1_9GLOM</name>